<dbReference type="PANTHER" id="PTHR30388:SF4">
    <property type="entry name" value="MOLYBDENUM COFACTOR INSERTION CHAPERONE PAOD"/>
    <property type="match status" value="1"/>
</dbReference>
<evidence type="ECO:0000313" key="3">
    <source>
        <dbReference type="EMBL" id="TCK04255.1"/>
    </source>
</evidence>
<name>A0A4R1GCE8_9GAMM</name>
<dbReference type="OrthoDB" id="9815497at2"/>
<dbReference type="InterPro" id="IPR027051">
    <property type="entry name" value="XdhC_Rossmann_dom"/>
</dbReference>
<sequence>MQHLDLQVVEQAQDWLNAGETVWFCSVLSTFGSSPREPGSIMVAKADGRHLGSLSGGCVEEDFLERLQAGEFSQRVCTERYGQRREDNRPQIQLPCGGILDVLIERLEPDDDNCRHLSELVAVMRGREQRLRRVSLTDGSYSLSPVDSAGGDRVEVGAESVSVRMGPSLRLIIAGLSSVAIPCAQFAVSLGYEVIVCEPREEEYRDFNLDGVRLEKTLPSLFIAQPGNCHQQTAVVAMTHDPRIDDLAMIEAVRTDAFYIGVMGSRLTSDKRAARLLSTGGLSPDQLARIQMPIGLSLGSKTPAEIALAVMADVLRVQRGRDRNDL</sequence>
<evidence type="ECO:0000259" key="1">
    <source>
        <dbReference type="Pfam" id="PF02625"/>
    </source>
</evidence>
<feature type="domain" description="XdhC Rossmann" evidence="2">
    <location>
        <begin position="171"/>
        <end position="314"/>
    </location>
</feature>
<dbReference type="Gene3D" id="3.40.50.720">
    <property type="entry name" value="NAD(P)-binding Rossmann-like Domain"/>
    <property type="match status" value="1"/>
</dbReference>
<dbReference type="InterPro" id="IPR052698">
    <property type="entry name" value="MoCofactor_Util/Proc"/>
</dbReference>
<reference evidence="3 4" key="1">
    <citation type="submission" date="2019-03" db="EMBL/GenBank/DDBJ databases">
        <title>Genomic Encyclopedia of Archaeal and Bacterial Type Strains, Phase II (KMG-II): from individual species to whole genera.</title>
        <authorList>
            <person name="Goeker M."/>
        </authorList>
    </citation>
    <scope>NUCLEOTIDE SEQUENCE [LARGE SCALE GENOMIC DNA]</scope>
    <source>
        <strain evidence="3 4">DSM 27697</strain>
    </source>
</reference>
<feature type="domain" description="XdhC- CoxI" evidence="1">
    <location>
        <begin position="15"/>
        <end position="69"/>
    </location>
</feature>
<dbReference type="InterPro" id="IPR003777">
    <property type="entry name" value="XdhC_CoxI"/>
</dbReference>
<comment type="caution">
    <text evidence="3">The sequence shown here is derived from an EMBL/GenBank/DDBJ whole genome shotgun (WGS) entry which is preliminary data.</text>
</comment>
<dbReference type="AlphaFoldDB" id="A0A4R1GCE8"/>
<gene>
    <name evidence="3" type="ORF">CLV83_3671</name>
</gene>
<dbReference type="Pfam" id="PF02625">
    <property type="entry name" value="XdhC_CoxI"/>
    <property type="match status" value="1"/>
</dbReference>
<evidence type="ECO:0000259" key="2">
    <source>
        <dbReference type="Pfam" id="PF13478"/>
    </source>
</evidence>
<proteinExistence type="predicted"/>
<organism evidence="3 4">
    <name type="scientific">Marinobacterium mangrovicola</name>
    <dbReference type="NCBI Taxonomy" id="1476959"/>
    <lineage>
        <taxon>Bacteria</taxon>
        <taxon>Pseudomonadati</taxon>
        <taxon>Pseudomonadota</taxon>
        <taxon>Gammaproteobacteria</taxon>
        <taxon>Oceanospirillales</taxon>
        <taxon>Oceanospirillaceae</taxon>
        <taxon>Marinobacterium</taxon>
    </lineage>
</organism>
<dbReference type="Proteomes" id="UP000294546">
    <property type="component" value="Unassembled WGS sequence"/>
</dbReference>
<keyword evidence="4" id="KW-1185">Reference proteome</keyword>
<evidence type="ECO:0000313" key="4">
    <source>
        <dbReference type="Proteomes" id="UP000294546"/>
    </source>
</evidence>
<dbReference type="Pfam" id="PF13478">
    <property type="entry name" value="XdhC_C"/>
    <property type="match status" value="1"/>
</dbReference>
<accession>A0A4R1GCE8</accession>
<dbReference type="PANTHER" id="PTHR30388">
    <property type="entry name" value="ALDEHYDE OXIDOREDUCTASE MOLYBDENUM COFACTOR ASSEMBLY PROTEIN"/>
    <property type="match status" value="1"/>
</dbReference>
<dbReference type="EMBL" id="SMFU01000011">
    <property type="protein sequence ID" value="TCK04255.1"/>
    <property type="molecule type" value="Genomic_DNA"/>
</dbReference>
<protein>
    <submittedName>
        <fullName evidence="3">Xanthine dehydrogenase accessory factor</fullName>
    </submittedName>
</protein>
<dbReference type="RefSeq" id="WP_132295853.1">
    <property type="nucleotide sequence ID" value="NZ_SMFU01000011.1"/>
</dbReference>